<evidence type="ECO:0000256" key="5">
    <source>
        <dbReference type="ARBA" id="ARBA00022643"/>
    </source>
</evidence>
<dbReference type="InterPro" id="IPR001155">
    <property type="entry name" value="OxRdtase_FMN_N"/>
</dbReference>
<comment type="cofactor">
    <cofactor evidence="2">
        <name>[4Fe-4S] cluster</name>
        <dbReference type="ChEBI" id="CHEBI:49883"/>
    </cofactor>
</comment>
<keyword evidence="6" id="KW-0479">Metal-binding</keyword>
<dbReference type="SUPFAM" id="SSF51905">
    <property type="entry name" value="FAD/NAD(P)-binding domain"/>
    <property type="match status" value="1"/>
</dbReference>
<keyword evidence="5" id="KW-0288">FMN</keyword>
<dbReference type="Gene3D" id="3.20.20.70">
    <property type="entry name" value="Aldolase class I"/>
    <property type="match status" value="1"/>
</dbReference>
<dbReference type="InterPro" id="IPR013785">
    <property type="entry name" value="Aldolase_TIM"/>
</dbReference>
<dbReference type="PANTHER" id="PTHR42917">
    <property type="entry name" value="2,4-DIENOYL-COA REDUCTASE"/>
    <property type="match status" value="1"/>
</dbReference>
<organism evidence="12 13">
    <name type="scientific">Brevibacillus thermoruber</name>
    <dbReference type="NCBI Taxonomy" id="33942"/>
    <lineage>
        <taxon>Bacteria</taxon>
        <taxon>Bacillati</taxon>
        <taxon>Bacillota</taxon>
        <taxon>Bacilli</taxon>
        <taxon>Bacillales</taxon>
        <taxon>Paenibacillaceae</taxon>
        <taxon>Brevibacillus</taxon>
    </lineage>
</organism>
<comment type="cofactor">
    <cofactor evidence="1">
        <name>FMN</name>
        <dbReference type="ChEBI" id="CHEBI:58210"/>
    </cofactor>
</comment>
<feature type="domain" description="FAD/NAD(P)-binding" evidence="11">
    <location>
        <begin position="380"/>
        <end position="633"/>
    </location>
</feature>
<dbReference type="RefSeq" id="WP_271140337.1">
    <property type="nucleotide sequence ID" value="NZ_JAPYYP010000016.1"/>
</dbReference>
<dbReference type="Pfam" id="PF07992">
    <property type="entry name" value="Pyr_redox_2"/>
    <property type="match status" value="1"/>
</dbReference>
<evidence type="ECO:0000256" key="7">
    <source>
        <dbReference type="ARBA" id="ARBA00023002"/>
    </source>
</evidence>
<keyword evidence="13" id="KW-1185">Reference proteome</keyword>
<dbReference type="InterPro" id="IPR023753">
    <property type="entry name" value="FAD/NAD-binding_dom"/>
</dbReference>
<dbReference type="Pfam" id="PF00724">
    <property type="entry name" value="Oxidored_FMN"/>
    <property type="match status" value="1"/>
</dbReference>
<evidence type="ECO:0000256" key="4">
    <source>
        <dbReference type="ARBA" id="ARBA00022630"/>
    </source>
</evidence>
<protein>
    <submittedName>
        <fullName evidence="12">FAD-dependent oxidoreductase</fullName>
    </submittedName>
</protein>
<keyword evidence="7" id="KW-0560">Oxidoreductase</keyword>
<dbReference type="EMBL" id="JAPYYP010000016">
    <property type="protein sequence ID" value="MDA5109376.1"/>
    <property type="molecule type" value="Genomic_DNA"/>
</dbReference>
<evidence type="ECO:0000259" key="11">
    <source>
        <dbReference type="Pfam" id="PF07992"/>
    </source>
</evidence>
<evidence type="ECO:0000313" key="12">
    <source>
        <dbReference type="EMBL" id="MDA5109376.1"/>
    </source>
</evidence>
<dbReference type="CDD" id="cd02930">
    <property type="entry name" value="DCR_FMN"/>
    <property type="match status" value="1"/>
</dbReference>
<dbReference type="GO" id="GO:0010181">
    <property type="term" value="F:FMN binding"/>
    <property type="evidence" value="ECO:0007669"/>
    <property type="project" value="InterPro"/>
</dbReference>
<name>A0A9X3TRQ3_9BACL</name>
<proteinExistence type="inferred from homology"/>
<gene>
    <name evidence="12" type="ORF">O3V59_13475</name>
</gene>
<feature type="domain" description="NADH:flavin oxidoreductase/NADH oxidase N-terminal" evidence="10">
    <location>
        <begin position="7"/>
        <end position="334"/>
    </location>
</feature>
<evidence type="ECO:0000256" key="9">
    <source>
        <dbReference type="ARBA" id="ARBA00023014"/>
    </source>
</evidence>
<evidence type="ECO:0000256" key="8">
    <source>
        <dbReference type="ARBA" id="ARBA00023004"/>
    </source>
</evidence>
<dbReference type="GO" id="GO:0051536">
    <property type="term" value="F:iron-sulfur cluster binding"/>
    <property type="evidence" value="ECO:0007669"/>
    <property type="project" value="UniProtKB-KW"/>
</dbReference>
<evidence type="ECO:0000259" key="10">
    <source>
        <dbReference type="Pfam" id="PF00724"/>
    </source>
</evidence>
<dbReference type="GO" id="GO:0016491">
    <property type="term" value="F:oxidoreductase activity"/>
    <property type="evidence" value="ECO:0007669"/>
    <property type="project" value="UniProtKB-KW"/>
</dbReference>
<dbReference type="InterPro" id="IPR051793">
    <property type="entry name" value="NADH:flavin_oxidoreductase"/>
</dbReference>
<sequence>METKRVWEPIRIGGITLPNRIMMGSMHVGLEKLEGGVRRLAAFYAARARGEAGLIVTGGAAVRPEGGMGEQYCSVCRDEHIGPLRVITEAVHQAGGKIALQLFHAGRYAYREATGLEPVAPSPLQAPINRTRPRALTGEEIEMTVQAFADGAVRARKAGFDAVEIMGSEGYLINQFLSPVTNVRDDEWGGDFERRARFGVEVMRRVREAVGPDYPVIFRMSGLDLIPDSTTMDETLRFARMLQEAGADALNIGIGWHESRVPTIGMMVPRGAYVWVARLVKEAVTIPVIASNRINDVRHAEAILRDNCCDMVSMARPLLADPDIIRKSREGRFDEVNTCIACNQACLDHVFEGKTASCLVNPAAGREEEWTLSPASVAKRVAVVGAGPAGLEAARVLAERGHQVVLMEKRPQIGGQLNYARQVPGKSEFNETLRYYRTQLGLLGVEIRLGVEAQAEALLAEGFDEVVVATGVIPRRPEIPGIDLPHVVSYAHVFEKQADVGRRVVIIGAGGIACDLSHLLVQDDSVSPQTARYLLEYGILNAEEVHRLQQSGRQVRMLRRGRHVGTGLGRTTRWAVLANLKRHGVEMLTQVEYKEITPEGVRIVHAGEERLLPADTVVVAAGGIPDNRLYEALKGRLPVHLIGGAKEAGELDAKRAIYEGALIGRSI</sequence>
<dbReference type="InterPro" id="IPR036188">
    <property type="entry name" value="FAD/NAD-bd_sf"/>
</dbReference>
<dbReference type="Gene3D" id="3.40.50.720">
    <property type="entry name" value="NAD(P)-binding Rossmann-like Domain"/>
    <property type="match status" value="1"/>
</dbReference>
<reference evidence="12" key="1">
    <citation type="submission" date="2022-12" db="EMBL/GenBank/DDBJ databases">
        <title>Draft genome sequence of the thermophilic strain Brevibacillus thermoruber HT42, isolated from Los Humeros, Puebla, Mexico, with biotechnological potential.</title>
        <authorList>
            <person name="Lara Sanchez J."/>
            <person name="Solis Palacios R."/>
            <person name="Bustos Baena A.S."/>
            <person name="Ruz Baez A.E."/>
            <person name="Espinosa Luna G."/>
            <person name="Oliart Ros R.M."/>
        </authorList>
    </citation>
    <scope>NUCLEOTIDE SEQUENCE</scope>
    <source>
        <strain evidence="12">HT42</strain>
    </source>
</reference>
<evidence type="ECO:0000256" key="3">
    <source>
        <dbReference type="ARBA" id="ARBA00011048"/>
    </source>
</evidence>
<dbReference type="Proteomes" id="UP001151071">
    <property type="component" value="Unassembled WGS sequence"/>
</dbReference>
<keyword evidence="8" id="KW-0408">Iron</keyword>
<evidence type="ECO:0000256" key="2">
    <source>
        <dbReference type="ARBA" id="ARBA00001966"/>
    </source>
</evidence>
<dbReference type="Gene3D" id="3.50.50.60">
    <property type="entry name" value="FAD/NAD(P)-binding domain"/>
    <property type="match status" value="1"/>
</dbReference>
<accession>A0A9X3TRQ3</accession>
<dbReference type="GO" id="GO:0046872">
    <property type="term" value="F:metal ion binding"/>
    <property type="evidence" value="ECO:0007669"/>
    <property type="project" value="UniProtKB-KW"/>
</dbReference>
<dbReference type="PRINTS" id="PR00368">
    <property type="entry name" value="FADPNR"/>
</dbReference>
<dbReference type="PANTHER" id="PTHR42917:SF2">
    <property type="entry name" value="2,4-DIENOYL-COA REDUCTASE [(2E)-ENOYL-COA-PRODUCING]"/>
    <property type="match status" value="1"/>
</dbReference>
<evidence type="ECO:0000256" key="6">
    <source>
        <dbReference type="ARBA" id="ARBA00022723"/>
    </source>
</evidence>
<keyword evidence="9" id="KW-0411">Iron-sulfur</keyword>
<comment type="similarity">
    <text evidence="3">In the N-terminal section; belongs to the NADH:flavin oxidoreductase/NADH oxidase family.</text>
</comment>
<evidence type="ECO:0000256" key="1">
    <source>
        <dbReference type="ARBA" id="ARBA00001917"/>
    </source>
</evidence>
<dbReference type="SUPFAM" id="SSF51395">
    <property type="entry name" value="FMN-linked oxidoreductases"/>
    <property type="match status" value="1"/>
</dbReference>
<keyword evidence="4" id="KW-0285">Flavoprotein</keyword>
<dbReference type="AlphaFoldDB" id="A0A9X3TRQ3"/>
<evidence type="ECO:0000313" key="13">
    <source>
        <dbReference type="Proteomes" id="UP001151071"/>
    </source>
</evidence>
<comment type="caution">
    <text evidence="12">The sequence shown here is derived from an EMBL/GenBank/DDBJ whole genome shotgun (WGS) entry which is preliminary data.</text>
</comment>